<accession>A0A2C8ZJF5</accession>
<sequence>MKKREYSCETSTVSSIRLFILGSLAERGEMHGHAIRLLAEEERIDNWTDFGPGAIYGAIKRLAADELIVERRTEREGNYPERQIYGITHTGTAMLAELRRDGLEHIVYRHDPVDLAIARYDPDNMDGLVAALRERLAELKNRRTYAEQHGALIRQYLTLMESHVMRHQHHRLSGEIAWHEELLAAMPEIILDENVRKSTAS</sequence>
<dbReference type="Proteomes" id="UP000219440">
    <property type="component" value="Unassembled WGS sequence"/>
</dbReference>
<dbReference type="EMBL" id="OCST01000003">
    <property type="protein sequence ID" value="SOE64999.1"/>
    <property type="molecule type" value="Genomic_DNA"/>
</dbReference>
<evidence type="ECO:0000313" key="3">
    <source>
        <dbReference type="Proteomes" id="UP000219440"/>
    </source>
</evidence>
<proteinExistence type="predicted"/>
<evidence type="ECO:0000313" key="2">
    <source>
        <dbReference type="EMBL" id="SOE64999.1"/>
    </source>
</evidence>
<name>A0A2C8ZJF5_9MICO</name>
<evidence type="ECO:0000259" key="1">
    <source>
        <dbReference type="Pfam" id="PF03551"/>
    </source>
</evidence>
<dbReference type="SUPFAM" id="SSF46785">
    <property type="entry name" value="Winged helix' DNA-binding domain"/>
    <property type="match status" value="1"/>
</dbReference>
<dbReference type="InterPro" id="IPR005149">
    <property type="entry name" value="Tscrpt_reg_PadR_N"/>
</dbReference>
<gene>
    <name evidence="2" type="ORF">SAMN06296378_1483</name>
</gene>
<reference evidence="2 3" key="1">
    <citation type="submission" date="2017-09" db="EMBL/GenBank/DDBJ databases">
        <authorList>
            <person name="Ehlers B."/>
            <person name="Leendertz F.H."/>
        </authorList>
    </citation>
    <scope>NUCLEOTIDE SEQUENCE [LARGE SCALE GENOMIC DNA]</scope>
    <source>
        <strain evidence="2 3">CGMCC 1.05381</strain>
    </source>
</reference>
<protein>
    <submittedName>
        <fullName evidence="2">Transcriptional regulator, PadR family</fullName>
    </submittedName>
</protein>
<dbReference type="PANTHER" id="PTHR43252">
    <property type="entry name" value="TRANSCRIPTIONAL REGULATOR YQJI"/>
    <property type="match status" value="1"/>
</dbReference>
<dbReference type="Gene3D" id="1.10.10.10">
    <property type="entry name" value="Winged helix-like DNA-binding domain superfamily/Winged helix DNA-binding domain"/>
    <property type="match status" value="1"/>
</dbReference>
<organism evidence="2 3">
    <name type="scientific">Salinibacterium xinjiangense</name>
    <dbReference type="NCBI Taxonomy" id="386302"/>
    <lineage>
        <taxon>Bacteria</taxon>
        <taxon>Bacillati</taxon>
        <taxon>Actinomycetota</taxon>
        <taxon>Actinomycetes</taxon>
        <taxon>Micrococcales</taxon>
        <taxon>Microbacteriaceae</taxon>
        <taxon>Salinibacterium</taxon>
    </lineage>
</organism>
<dbReference type="InterPro" id="IPR036388">
    <property type="entry name" value="WH-like_DNA-bd_sf"/>
</dbReference>
<dbReference type="AlphaFoldDB" id="A0A2C8ZJF5"/>
<dbReference type="InterPro" id="IPR036390">
    <property type="entry name" value="WH_DNA-bd_sf"/>
</dbReference>
<dbReference type="Pfam" id="PF03551">
    <property type="entry name" value="PadR"/>
    <property type="match status" value="1"/>
</dbReference>
<dbReference type="PANTHER" id="PTHR43252:SF7">
    <property type="entry name" value="TRANSCRIPTIONAL REGULATOR YQJI"/>
    <property type="match status" value="1"/>
</dbReference>
<feature type="domain" description="Transcription regulator PadR N-terminal" evidence="1">
    <location>
        <begin position="20"/>
        <end position="97"/>
    </location>
</feature>
<keyword evidence="3" id="KW-1185">Reference proteome</keyword>